<dbReference type="GO" id="GO:0003887">
    <property type="term" value="F:DNA-directed DNA polymerase activity"/>
    <property type="evidence" value="ECO:0007669"/>
    <property type="project" value="UniProtKB-KW"/>
</dbReference>
<dbReference type="Gene3D" id="2.40.50.430">
    <property type="match status" value="1"/>
</dbReference>
<evidence type="ECO:0000256" key="9">
    <source>
        <dbReference type="ARBA" id="ARBA00049244"/>
    </source>
</evidence>
<comment type="subcellular location">
    <subcellularLocation>
        <location evidence="1">Nucleus</location>
    </subcellularLocation>
</comment>
<organism evidence="13 14">
    <name type="scientific">Thamnocephalis sphaerospora</name>
    <dbReference type="NCBI Taxonomy" id="78915"/>
    <lineage>
        <taxon>Eukaryota</taxon>
        <taxon>Fungi</taxon>
        <taxon>Fungi incertae sedis</taxon>
        <taxon>Zoopagomycota</taxon>
        <taxon>Zoopagomycotina</taxon>
        <taxon>Zoopagomycetes</taxon>
        <taxon>Zoopagales</taxon>
        <taxon>Sigmoideomycetaceae</taxon>
        <taxon>Thamnocephalis</taxon>
    </lineage>
</organism>
<dbReference type="GO" id="GO:0006281">
    <property type="term" value="P:DNA repair"/>
    <property type="evidence" value="ECO:0007669"/>
    <property type="project" value="UniProtKB-ARBA"/>
</dbReference>
<name>A0A4P9XXB5_9FUNG</name>
<comment type="similarity">
    <text evidence="2">Belongs to the DNA polymerase delta/II small subunit family.</text>
</comment>
<dbReference type="InterPro" id="IPR040663">
    <property type="entry name" value="DNA_pol_D_N"/>
</dbReference>
<evidence type="ECO:0000313" key="13">
    <source>
        <dbReference type="EMBL" id="RKP10662.1"/>
    </source>
</evidence>
<keyword evidence="8" id="KW-0539">Nucleus</keyword>
<evidence type="ECO:0000256" key="1">
    <source>
        <dbReference type="ARBA" id="ARBA00004123"/>
    </source>
</evidence>
<evidence type="ECO:0000313" key="14">
    <source>
        <dbReference type="Proteomes" id="UP000271241"/>
    </source>
</evidence>
<comment type="catalytic activity">
    <reaction evidence="9">
        <text>DNA(n) + a 2'-deoxyribonucleoside 5'-triphosphate = DNA(n+1) + diphosphate</text>
        <dbReference type="Rhea" id="RHEA:22508"/>
        <dbReference type="Rhea" id="RHEA-COMP:17339"/>
        <dbReference type="Rhea" id="RHEA-COMP:17340"/>
        <dbReference type="ChEBI" id="CHEBI:33019"/>
        <dbReference type="ChEBI" id="CHEBI:61560"/>
        <dbReference type="ChEBI" id="CHEBI:173112"/>
        <dbReference type="EC" id="2.7.7.7"/>
    </reaction>
</comment>
<keyword evidence="6" id="KW-0235">DNA replication</keyword>
<evidence type="ECO:0000256" key="2">
    <source>
        <dbReference type="ARBA" id="ARBA00006035"/>
    </source>
</evidence>
<dbReference type="EC" id="2.7.7.7" evidence="3"/>
<evidence type="ECO:0000256" key="10">
    <source>
        <dbReference type="SAM" id="MobiDB-lite"/>
    </source>
</evidence>
<feature type="domain" description="DNA polymerase delta subunit OB-fold" evidence="12">
    <location>
        <begin position="54"/>
        <end position="186"/>
    </location>
</feature>
<gene>
    <name evidence="13" type="ORF">THASP1DRAFT_27546</name>
</gene>
<feature type="domain" description="DNA polymerase alpha/delta/epsilon subunit B" evidence="11">
    <location>
        <begin position="208"/>
        <end position="368"/>
    </location>
</feature>
<dbReference type="PANTHER" id="PTHR10416">
    <property type="entry name" value="DNA POLYMERASE DELTA SUBUNIT 2"/>
    <property type="match status" value="1"/>
</dbReference>
<evidence type="ECO:0000256" key="5">
    <source>
        <dbReference type="ARBA" id="ARBA00022695"/>
    </source>
</evidence>
<dbReference type="PANTHER" id="PTHR10416:SF0">
    <property type="entry name" value="DNA POLYMERASE DELTA SUBUNIT 2"/>
    <property type="match status" value="1"/>
</dbReference>
<evidence type="ECO:0000256" key="3">
    <source>
        <dbReference type="ARBA" id="ARBA00012417"/>
    </source>
</evidence>
<accession>A0A4P9XXB5</accession>
<keyword evidence="7" id="KW-0239">DNA-directed DNA polymerase</keyword>
<dbReference type="Gene3D" id="3.60.21.50">
    <property type="match status" value="1"/>
</dbReference>
<dbReference type="FunFam" id="2.40.50.430:FF:000002">
    <property type="entry name" value="DNA polymerase delta subunit"/>
    <property type="match status" value="1"/>
</dbReference>
<keyword evidence="4" id="KW-0808">Transferase</keyword>
<proteinExistence type="inferred from homology"/>
<feature type="region of interest" description="Disordered" evidence="10">
    <location>
        <begin position="263"/>
        <end position="286"/>
    </location>
</feature>
<dbReference type="Proteomes" id="UP000271241">
    <property type="component" value="Unassembled WGS sequence"/>
</dbReference>
<sequence>MAHASSSRAVAADHLLAADESDAAQYLKRPQAEYDPLSERREQFLLKERSYQQQYANVYFQRLNRLKAPAAAEAKRRWSKQHGIQNVLPRILDVQTGQLCCVVGTVYVDMKLKPNVLEDVAREHKVTAPPPREKYYADDDATLLEDESGRIVLSSDNIRAHHLVSGVVAAVLGRENSSGEFVVKDVCFPNLPPQPARPVSSGGRKYLALVSGVQIGAGHMDVLRTQLLAQYLRGELGSLLDQEEEADIVRVIFAGNTFSPLEVETDTRHSRRGGRNAPATASTEPTAAQHADAFLLDVCSSLDVDLMPGELDPATHALPQQPILPMLLPHSSQCSSLNTVTNPYWGNIAGNVVLGNSGQSLDDLIKYVDTEDRCYPFQDREPFIIDECPSIYFIGNQPRLETTLVQGPDGQQTRMILLPSFAQTGVLALVDLATLDCQSVTLDAAF</sequence>
<evidence type="ECO:0000256" key="7">
    <source>
        <dbReference type="ARBA" id="ARBA00022932"/>
    </source>
</evidence>
<evidence type="ECO:0000256" key="4">
    <source>
        <dbReference type="ARBA" id="ARBA00022679"/>
    </source>
</evidence>
<reference evidence="14" key="1">
    <citation type="journal article" date="2018" name="Nat. Microbiol.">
        <title>Leveraging single-cell genomics to expand the fungal tree of life.</title>
        <authorList>
            <person name="Ahrendt S.R."/>
            <person name="Quandt C.A."/>
            <person name="Ciobanu D."/>
            <person name="Clum A."/>
            <person name="Salamov A."/>
            <person name="Andreopoulos B."/>
            <person name="Cheng J.F."/>
            <person name="Woyke T."/>
            <person name="Pelin A."/>
            <person name="Henrissat B."/>
            <person name="Reynolds N.K."/>
            <person name="Benny G.L."/>
            <person name="Smith M.E."/>
            <person name="James T.Y."/>
            <person name="Grigoriev I.V."/>
        </authorList>
    </citation>
    <scope>NUCLEOTIDE SEQUENCE [LARGE SCALE GENOMIC DNA]</scope>
    <source>
        <strain evidence="14">RSA 1356</strain>
    </source>
</reference>
<dbReference type="EMBL" id="KZ992442">
    <property type="protein sequence ID" value="RKP10662.1"/>
    <property type="molecule type" value="Genomic_DNA"/>
</dbReference>
<dbReference type="GO" id="GO:0006273">
    <property type="term" value="P:lagging strand elongation"/>
    <property type="evidence" value="ECO:0007669"/>
    <property type="project" value="UniProtKB-ARBA"/>
</dbReference>
<evidence type="ECO:0000256" key="8">
    <source>
        <dbReference type="ARBA" id="ARBA00023242"/>
    </source>
</evidence>
<dbReference type="InterPro" id="IPR007185">
    <property type="entry name" value="DNA_pol_a/d/e_bsu"/>
</dbReference>
<keyword evidence="14" id="KW-1185">Reference proteome</keyword>
<evidence type="ECO:0000259" key="11">
    <source>
        <dbReference type="Pfam" id="PF04042"/>
    </source>
</evidence>
<dbReference type="Pfam" id="PF18018">
    <property type="entry name" value="DNA_pol_D_N"/>
    <property type="match status" value="1"/>
</dbReference>
<protein>
    <recommendedName>
        <fullName evidence="3">DNA-directed DNA polymerase</fullName>
        <ecNumber evidence="3">2.7.7.7</ecNumber>
    </recommendedName>
</protein>
<dbReference type="GO" id="GO:0003677">
    <property type="term" value="F:DNA binding"/>
    <property type="evidence" value="ECO:0007669"/>
    <property type="project" value="InterPro"/>
</dbReference>
<dbReference type="Pfam" id="PF04042">
    <property type="entry name" value="DNA_pol_E_B"/>
    <property type="match status" value="1"/>
</dbReference>
<keyword evidence="5" id="KW-0548">Nucleotidyltransferase</keyword>
<dbReference type="STRING" id="78915.A0A4P9XXB5"/>
<dbReference type="OrthoDB" id="3763at2759"/>
<evidence type="ECO:0000256" key="6">
    <source>
        <dbReference type="ARBA" id="ARBA00022705"/>
    </source>
</evidence>
<dbReference type="GO" id="GO:0043625">
    <property type="term" value="C:delta DNA polymerase complex"/>
    <property type="evidence" value="ECO:0007669"/>
    <property type="project" value="TreeGrafter"/>
</dbReference>
<feature type="compositionally biased region" description="Low complexity" evidence="10">
    <location>
        <begin position="277"/>
        <end position="286"/>
    </location>
</feature>
<dbReference type="AlphaFoldDB" id="A0A4P9XXB5"/>
<evidence type="ECO:0000259" key="12">
    <source>
        <dbReference type="Pfam" id="PF18018"/>
    </source>
</evidence>
<dbReference type="InterPro" id="IPR024826">
    <property type="entry name" value="DNA_pol_delta/II_ssu"/>
</dbReference>